<evidence type="ECO:0000259" key="2">
    <source>
        <dbReference type="PROSITE" id="PS50975"/>
    </source>
</evidence>
<proteinExistence type="predicted"/>
<gene>
    <name evidence="3" type="ORF">GWK36_09565</name>
</gene>
<dbReference type="InterPro" id="IPR011761">
    <property type="entry name" value="ATP-grasp"/>
</dbReference>
<keyword evidence="1" id="KW-0547">Nucleotide-binding</keyword>
<keyword evidence="1" id="KW-0067">ATP-binding</keyword>
<dbReference type="SUPFAM" id="SSF56059">
    <property type="entry name" value="Glutathione synthetase ATP-binding domain-like"/>
    <property type="match status" value="1"/>
</dbReference>
<dbReference type="GO" id="GO:0016874">
    <property type="term" value="F:ligase activity"/>
    <property type="evidence" value="ECO:0007669"/>
    <property type="project" value="UniProtKB-KW"/>
</dbReference>
<protein>
    <submittedName>
        <fullName evidence="3">RimK family alpha-L-glutamate ligase</fullName>
    </submittedName>
</protein>
<name>A0A6G7VGH9_9GAMM</name>
<keyword evidence="3" id="KW-0436">Ligase</keyword>
<evidence type="ECO:0000256" key="1">
    <source>
        <dbReference type="PROSITE-ProRule" id="PRU00409"/>
    </source>
</evidence>
<organism evidence="3 4">
    <name type="scientific">Caldichromatium japonicum</name>
    <dbReference type="NCBI Taxonomy" id="2699430"/>
    <lineage>
        <taxon>Bacteria</taxon>
        <taxon>Pseudomonadati</taxon>
        <taxon>Pseudomonadota</taxon>
        <taxon>Gammaproteobacteria</taxon>
        <taxon>Chromatiales</taxon>
        <taxon>Chromatiaceae</taxon>
        <taxon>Caldichromatium</taxon>
    </lineage>
</organism>
<evidence type="ECO:0000313" key="4">
    <source>
        <dbReference type="Proteomes" id="UP000502699"/>
    </source>
</evidence>
<keyword evidence="4" id="KW-1185">Reference proteome</keyword>
<dbReference type="EMBL" id="CP048029">
    <property type="protein sequence ID" value="QIK39183.1"/>
    <property type="molecule type" value="Genomic_DNA"/>
</dbReference>
<accession>A0A6G7VGH9</accession>
<dbReference type="AlphaFoldDB" id="A0A6G7VGH9"/>
<evidence type="ECO:0000313" key="3">
    <source>
        <dbReference type="EMBL" id="QIK39183.1"/>
    </source>
</evidence>
<feature type="domain" description="ATP-grasp" evidence="2">
    <location>
        <begin position="166"/>
        <end position="376"/>
    </location>
</feature>
<sequence length="390" mass="42961">MRRALAGEDLRPLSQALLQRADADPHEAGALLDAAILCEFQGRAALAANLRREALRLCRHYRVQGCAQTPALRVLALKAAGPLLANTPIECLLADGDIALEVYYVGEDLPDPETLPEHDLLFVAIGESDAHQPLLAHWAERLRAWPRPVINDPRQIIASARDRLWQRLQGLPGVLAPPVWRLGRAQLADLAAGQGREGYGFPLLIRPIDSHAGQGLTRIDRAEDLAALLASHPEPTYFVSPFIDYRSPDGWFRKFRLVWIGGQPLPVHLAISERWMIHYLNAGMDGSAVKRAEEADFFKGFESGFAQRHAKTLAALHAALGLDYVGIDGAELPDGRLLLFEADPAMVVHDMDPPAIYPYKLAPMRRLFAAFREFLSGVSKHRPPGLGQGV</sequence>
<dbReference type="KEGG" id="cjap:GWK36_09565"/>
<dbReference type="Proteomes" id="UP000502699">
    <property type="component" value="Chromosome"/>
</dbReference>
<reference evidence="4" key="1">
    <citation type="submission" date="2020-01" db="EMBL/GenBank/DDBJ databases">
        <title>Caldichromatium gen. nov., sp. nov., a thermophilic purple sulfur bacterium member of the family Chromatiaceae isolated from Nakabusa hot spring, Japan.</title>
        <authorList>
            <person name="Saini M.K."/>
            <person name="Hanada S."/>
            <person name="Tank M."/>
        </authorList>
    </citation>
    <scope>NUCLEOTIDE SEQUENCE [LARGE SCALE GENOMIC DNA]</scope>
    <source>
        <strain evidence="4">No.7</strain>
    </source>
</reference>
<dbReference type="GO" id="GO:0005524">
    <property type="term" value="F:ATP binding"/>
    <property type="evidence" value="ECO:0007669"/>
    <property type="project" value="UniProtKB-UniRule"/>
</dbReference>
<dbReference type="PROSITE" id="PS50975">
    <property type="entry name" value="ATP_GRASP"/>
    <property type="match status" value="1"/>
</dbReference>
<dbReference type="GO" id="GO:0046872">
    <property type="term" value="F:metal ion binding"/>
    <property type="evidence" value="ECO:0007669"/>
    <property type="project" value="InterPro"/>
</dbReference>